<dbReference type="PANTHER" id="PTHR37984:SF5">
    <property type="entry name" value="PROTEIN NYNRIN-LIKE"/>
    <property type="match status" value="1"/>
</dbReference>
<dbReference type="PANTHER" id="PTHR37984">
    <property type="entry name" value="PROTEIN CBG26694"/>
    <property type="match status" value="1"/>
</dbReference>
<evidence type="ECO:0000313" key="2">
    <source>
        <dbReference type="Ensembl" id="ENSORLP00020021384.1"/>
    </source>
</evidence>
<accession>A0A3P9LL15</accession>
<dbReference type="AlphaFoldDB" id="A0A3P9LL15"/>
<dbReference type="InterPro" id="IPR050951">
    <property type="entry name" value="Retrovirus_Pol_polyprotein"/>
</dbReference>
<reference evidence="2" key="3">
    <citation type="submission" date="2025-08" db="UniProtKB">
        <authorList>
            <consortium name="Ensembl"/>
        </authorList>
    </citation>
    <scope>IDENTIFICATION</scope>
    <source>
        <strain evidence="2">HNI</strain>
    </source>
</reference>
<reference evidence="2 3" key="2">
    <citation type="submission" date="2017-04" db="EMBL/GenBank/DDBJ databases">
        <title>CpG methylation of centromeres and impact of large insertions on vertebrate speciation.</title>
        <authorList>
            <person name="Ichikawa K."/>
            <person name="Yoshimura J."/>
            <person name="Morishita S."/>
        </authorList>
    </citation>
    <scope>NUCLEOTIDE SEQUENCE</scope>
    <source>
        <strain evidence="2 3">HNI</strain>
    </source>
</reference>
<dbReference type="Ensembl" id="ENSORLT00020014714.1">
    <property type="protein sequence ID" value="ENSORLP00020021384.1"/>
    <property type="gene ID" value="ENSORLG00020001125.1"/>
</dbReference>
<dbReference type="GO" id="GO:0003676">
    <property type="term" value="F:nucleic acid binding"/>
    <property type="evidence" value="ECO:0007669"/>
    <property type="project" value="InterPro"/>
</dbReference>
<dbReference type="InterPro" id="IPR056924">
    <property type="entry name" value="SH3_Tf2-1"/>
</dbReference>
<feature type="domain" description="Tf2-1-like SH3-like" evidence="1">
    <location>
        <begin position="173"/>
        <end position="234"/>
    </location>
</feature>
<reference key="1">
    <citation type="journal article" date="2007" name="Nature">
        <title>The medaka draft genome and insights into vertebrate genome evolution.</title>
        <authorList>
            <person name="Kasahara M."/>
            <person name="Naruse K."/>
            <person name="Sasaki S."/>
            <person name="Nakatani Y."/>
            <person name="Qu W."/>
            <person name="Ahsan B."/>
            <person name="Yamada T."/>
            <person name="Nagayasu Y."/>
            <person name="Doi K."/>
            <person name="Kasai Y."/>
            <person name="Jindo T."/>
            <person name="Kobayashi D."/>
            <person name="Shimada A."/>
            <person name="Toyoda A."/>
            <person name="Kuroki Y."/>
            <person name="Fujiyama A."/>
            <person name="Sasaki T."/>
            <person name="Shimizu A."/>
            <person name="Asakawa S."/>
            <person name="Shimizu N."/>
            <person name="Hashimoto S."/>
            <person name="Yang J."/>
            <person name="Lee Y."/>
            <person name="Matsushima K."/>
            <person name="Sugano S."/>
            <person name="Sakaizumi M."/>
            <person name="Narita T."/>
            <person name="Ohishi K."/>
            <person name="Haga S."/>
            <person name="Ohta F."/>
            <person name="Nomoto H."/>
            <person name="Nogata K."/>
            <person name="Morishita T."/>
            <person name="Endo T."/>
            <person name="Shin-I T."/>
            <person name="Takeda H."/>
            <person name="Morishita S."/>
            <person name="Kohara Y."/>
        </authorList>
    </citation>
    <scope>NUCLEOTIDE SEQUENCE [LARGE SCALE GENOMIC DNA]</scope>
    <source>
        <strain>Hd-rR</strain>
    </source>
</reference>
<evidence type="ECO:0000259" key="1">
    <source>
        <dbReference type="Pfam" id="PF24626"/>
    </source>
</evidence>
<dbReference type="SUPFAM" id="SSF53098">
    <property type="entry name" value="Ribonuclease H-like"/>
    <property type="match status" value="1"/>
</dbReference>
<reference evidence="2" key="4">
    <citation type="submission" date="2025-09" db="UniProtKB">
        <authorList>
            <consortium name="Ensembl"/>
        </authorList>
    </citation>
    <scope>IDENTIFICATION</scope>
    <source>
        <strain evidence="2">HNI</strain>
    </source>
</reference>
<evidence type="ECO:0000313" key="3">
    <source>
        <dbReference type="Proteomes" id="UP000265180"/>
    </source>
</evidence>
<organism evidence="2 3">
    <name type="scientific">Oryzias latipes</name>
    <name type="common">Japanese rice fish</name>
    <name type="synonym">Japanese killifish</name>
    <dbReference type="NCBI Taxonomy" id="8090"/>
    <lineage>
        <taxon>Eukaryota</taxon>
        <taxon>Metazoa</taxon>
        <taxon>Chordata</taxon>
        <taxon>Craniata</taxon>
        <taxon>Vertebrata</taxon>
        <taxon>Euteleostomi</taxon>
        <taxon>Actinopterygii</taxon>
        <taxon>Neopterygii</taxon>
        <taxon>Teleostei</taxon>
        <taxon>Neoteleostei</taxon>
        <taxon>Acanthomorphata</taxon>
        <taxon>Ovalentaria</taxon>
        <taxon>Atherinomorphae</taxon>
        <taxon>Beloniformes</taxon>
        <taxon>Adrianichthyidae</taxon>
        <taxon>Oryziinae</taxon>
        <taxon>Oryzias</taxon>
    </lineage>
</organism>
<sequence length="253" mass="28966">AENQKPAGLMQSKRGMLTCFHLKITTYLHGMGLLVKLCQIGGQQFTSQEMTSLCKTWGVIQRFTTSYHPQANRTERSNQTIKTMIAEFRFAINAAQHETTGRSLAELMLGRCLKGPLECLIGVASSPHQPYYKRIERQTEMNEQVRQRIGVRQPRQARYYNARRRGVQLLQVDLVWVRSHPMSKASENFSSKLAPKWSGPATVVRQVGPITYVVQWNDQKQKVDTVNVVNLKPYPPPPPFIELNCHSQDRKQM</sequence>
<proteinExistence type="predicted"/>
<dbReference type="InterPro" id="IPR036397">
    <property type="entry name" value="RNaseH_sf"/>
</dbReference>
<protein>
    <recommendedName>
        <fullName evidence="1">Tf2-1-like SH3-like domain-containing protein</fullName>
    </recommendedName>
</protein>
<dbReference type="Gene3D" id="3.30.420.10">
    <property type="entry name" value="Ribonuclease H-like superfamily/Ribonuclease H"/>
    <property type="match status" value="1"/>
</dbReference>
<dbReference type="Proteomes" id="UP000265180">
    <property type="component" value="Chromosome 9"/>
</dbReference>
<dbReference type="InterPro" id="IPR012337">
    <property type="entry name" value="RNaseH-like_sf"/>
</dbReference>
<dbReference type="Pfam" id="PF24626">
    <property type="entry name" value="SH3_Tf2-1"/>
    <property type="match status" value="1"/>
</dbReference>
<name>A0A3P9LL15_ORYLA</name>